<evidence type="ECO:0000313" key="4">
    <source>
        <dbReference type="EMBL" id="SFI72619.1"/>
    </source>
</evidence>
<dbReference type="STRING" id="115433.SAMN05421835_101584"/>
<comment type="similarity">
    <text evidence="1 2">Belongs to the anti-sigma-factor antagonist family.</text>
</comment>
<accession>A0A1I3KJF8</accession>
<dbReference type="Proteomes" id="UP000199025">
    <property type="component" value="Unassembled WGS sequence"/>
</dbReference>
<dbReference type="EMBL" id="FORP01000001">
    <property type="protein sequence ID" value="SFI72619.1"/>
    <property type="molecule type" value="Genomic_DNA"/>
</dbReference>
<dbReference type="PANTHER" id="PTHR33495">
    <property type="entry name" value="ANTI-SIGMA FACTOR ANTAGONIST TM_1081-RELATED-RELATED"/>
    <property type="match status" value="1"/>
</dbReference>
<dbReference type="PROSITE" id="PS50801">
    <property type="entry name" value="STAS"/>
    <property type="match status" value="1"/>
</dbReference>
<feature type="domain" description="STAS" evidence="3">
    <location>
        <begin position="38"/>
        <end position="135"/>
    </location>
</feature>
<dbReference type="CDD" id="cd07043">
    <property type="entry name" value="STAS_anti-anti-sigma_factors"/>
    <property type="match status" value="1"/>
</dbReference>
<sequence>MAAADAVPVQRTALPLQRGSHAPAVTPQLRLSVERPEPGAAVVHVLGELDGITAPRLTELLAARLRGTLRTLVVDLRDVDFLGAAGLSTLLYADLLARQRHIALCVLADGNRAVNRILEITGVDRRLTVRRTPAC</sequence>
<dbReference type="InterPro" id="IPR002645">
    <property type="entry name" value="STAS_dom"/>
</dbReference>
<reference evidence="4 5" key="1">
    <citation type="submission" date="2016-10" db="EMBL/GenBank/DDBJ databases">
        <authorList>
            <person name="de Groot N.N."/>
        </authorList>
    </citation>
    <scope>NUCLEOTIDE SEQUENCE [LARGE SCALE GENOMIC DNA]</scope>
    <source>
        <strain evidence="4 5">DSM 44468</strain>
    </source>
</reference>
<organism evidence="4 5">
    <name type="scientific">Amycolatopsis sacchari</name>
    <dbReference type="NCBI Taxonomy" id="115433"/>
    <lineage>
        <taxon>Bacteria</taxon>
        <taxon>Bacillati</taxon>
        <taxon>Actinomycetota</taxon>
        <taxon>Actinomycetes</taxon>
        <taxon>Pseudonocardiales</taxon>
        <taxon>Pseudonocardiaceae</taxon>
        <taxon>Amycolatopsis</taxon>
    </lineage>
</organism>
<dbReference type="Pfam" id="PF01740">
    <property type="entry name" value="STAS"/>
    <property type="match status" value="1"/>
</dbReference>
<dbReference type="SUPFAM" id="SSF52091">
    <property type="entry name" value="SpoIIaa-like"/>
    <property type="match status" value="1"/>
</dbReference>
<keyword evidence="5" id="KW-1185">Reference proteome</keyword>
<dbReference type="InterPro" id="IPR003658">
    <property type="entry name" value="Anti-sigma_ant"/>
</dbReference>
<evidence type="ECO:0000256" key="1">
    <source>
        <dbReference type="ARBA" id="ARBA00009013"/>
    </source>
</evidence>
<dbReference type="Gene3D" id="3.30.750.24">
    <property type="entry name" value="STAS domain"/>
    <property type="match status" value="1"/>
</dbReference>
<name>A0A1I3KJF8_9PSEU</name>
<gene>
    <name evidence="4" type="ORF">SAMN05421835_101584</name>
</gene>
<dbReference type="GO" id="GO:0043856">
    <property type="term" value="F:anti-sigma factor antagonist activity"/>
    <property type="evidence" value="ECO:0007669"/>
    <property type="project" value="InterPro"/>
</dbReference>
<evidence type="ECO:0000256" key="2">
    <source>
        <dbReference type="RuleBase" id="RU003749"/>
    </source>
</evidence>
<evidence type="ECO:0000259" key="3">
    <source>
        <dbReference type="PROSITE" id="PS50801"/>
    </source>
</evidence>
<dbReference type="AlphaFoldDB" id="A0A1I3KJF8"/>
<dbReference type="InterPro" id="IPR036513">
    <property type="entry name" value="STAS_dom_sf"/>
</dbReference>
<evidence type="ECO:0000313" key="5">
    <source>
        <dbReference type="Proteomes" id="UP000199025"/>
    </source>
</evidence>
<dbReference type="PANTHER" id="PTHR33495:SF2">
    <property type="entry name" value="ANTI-SIGMA FACTOR ANTAGONIST TM_1081-RELATED"/>
    <property type="match status" value="1"/>
</dbReference>
<proteinExistence type="inferred from homology"/>
<protein>
    <recommendedName>
        <fullName evidence="2">Anti-sigma factor antagonist</fullName>
    </recommendedName>
</protein>
<dbReference type="NCBIfam" id="TIGR00377">
    <property type="entry name" value="ant_ant_sig"/>
    <property type="match status" value="1"/>
</dbReference>